<name>A0A0N4Z194_PARTI</name>
<feature type="coiled-coil region" evidence="4">
    <location>
        <begin position="579"/>
        <end position="649"/>
    </location>
</feature>
<dbReference type="GO" id="GO:0005634">
    <property type="term" value="C:nucleus"/>
    <property type="evidence" value="ECO:0007669"/>
    <property type="project" value="UniProtKB-SubCell"/>
</dbReference>
<comment type="subcellular location">
    <subcellularLocation>
        <location evidence="1">Nucleus</location>
    </subcellularLocation>
</comment>
<dbReference type="InterPro" id="IPR039462">
    <property type="entry name" value="Nup159/Nup146_N"/>
</dbReference>
<feature type="region of interest" description="Disordered" evidence="5">
    <location>
        <begin position="1265"/>
        <end position="1297"/>
    </location>
</feature>
<dbReference type="Gene3D" id="2.130.10.10">
    <property type="entry name" value="YVTN repeat-like/Quinoprotein amine dehydrogenase"/>
    <property type="match status" value="1"/>
</dbReference>
<dbReference type="InterPro" id="IPR015943">
    <property type="entry name" value="WD40/YVTN_repeat-like_dom_sf"/>
</dbReference>
<organism evidence="7 8">
    <name type="scientific">Parastrongyloides trichosuri</name>
    <name type="common">Possum-specific nematode worm</name>
    <dbReference type="NCBI Taxonomy" id="131310"/>
    <lineage>
        <taxon>Eukaryota</taxon>
        <taxon>Metazoa</taxon>
        <taxon>Ecdysozoa</taxon>
        <taxon>Nematoda</taxon>
        <taxon>Chromadorea</taxon>
        <taxon>Rhabditida</taxon>
        <taxon>Tylenchina</taxon>
        <taxon>Panagrolaimomorpha</taxon>
        <taxon>Strongyloidoidea</taxon>
        <taxon>Strongyloididae</taxon>
        <taxon>Parastrongyloides</taxon>
    </lineage>
</organism>
<feature type="compositionally biased region" description="Low complexity" evidence="5">
    <location>
        <begin position="1014"/>
        <end position="1025"/>
    </location>
</feature>
<evidence type="ECO:0000256" key="3">
    <source>
        <dbReference type="ARBA" id="ARBA00023242"/>
    </source>
</evidence>
<protein>
    <submittedName>
        <fullName evidence="8">ANAPC4_WD40 domain-containing protein</fullName>
    </submittedName>
</protein>
<feature type="region of interest" description="Disordered" evidence="5">
    <location>
        <begin position="1185"/>
        <end position="1209"/>
    </location>
</feature>
<evidence type="ECO:0000256" key="5">
    <source>
        <dbReference type="SAM" id="MobiDB-lite"/>
    </source>
</evidence>
<keyword evidence="2" id="KW-0813">Transport</keyword>
<dbReference type="WBParaSite" id="PTRK_0000046900.1">
    <property type="protein sequence ID" value="PTRK_0000046900.1"/>
    <property type="gene ID" value="PTRK_0000046900"/>
</dbReference>
<keyword evidence="3" id="KW-0539">Nucleus</keyword>
<dbReference type="Proteomes" id="UP000038045">
    <property type="component" value="Unplaced"/>
</dbReference>
<proteinExistence type="predicted"/>
<evidence type="ECO:0000313" key="8">
    <source>
        <dbReference type="WBParaSite" id="PTRK_0000046900.1"/>
    </source>
</evidence>
<feature type="compositionally biased region" description="Polar residues" evidence="5">
    <location>
        <begin position="1273"/>
        <end position="1297"/>
    </location>
</feature>
<evidence type="ECO:0000256" key="2">
    <source>
        <dbReference type="ARBA" id="ARBA00022448"/>
    </source>
</evidence>
<sequence length="1297" mass="144551">MQHTIYPELIKNNKIFEALPKVSLINWITTSSKNGLIFATSGNNSVVTLQSSDIHRREENIKKKTTTLFNVDYNILRLCCSCTGDYLAIILKKSNEHFIYIYDSKTFSFEFTGSPFPIYRENVGENILLDFQWNPVIEGMFVYTHNEQRLYCMEFVQGSSSFSNKRIEKLRSNGNCISWSPKGKQLVVGCSDGSMYQYKPELTLVRKENPPVINDESEVECIGICWLGTTDFVFAFEGKTSKNITVSLLVLKKNQPANWTHLGDITKIISRSVEPTRFNFENIVDWGIVLVSSNNGICAGILEKNTDFYKYVEPPENKEIILELSESGDVPILCGLILDKSATIKHKDIVDGVTIEHKLSPAICILNSNGIIQSYWLITRNDKHKDINVPYEGIILSKIQNGRAEDVPQNKPADVTFGSPSLFGSQNTSTSINTAFVTKITTPVKEQKISLGSVSLENNEAIKLEALKKEIEIKEKLQKKEKEVIKKVKEEVKRISEAEKSKKESDEEVELSKLRKVCGELITEYYSRKNINMVKIQAQENAIKDVNQKFSITNDENVNELLKTLNLMTISQNRVSHWAQIVSEDVQRLSDTLKILKDKIAFMKKNGTTVAETYYFDTKSRYDESEEKLIKIKENFIKLTDALQKLEKMIEKKGLKNNIDQLDNTENIEPHEQEDIRNVSRNILRATYVAFRKLKIISDKQAELKKIIEKGDSNDKNTSYLNQSVNLNTSFILDKTFFNEVEYLPDLHENKYKNYKLWLKKKCEKPVEEKIVNILPFSQNIEKEIQPVEEELETSVSDMKEMLEKCLVVSKTMNDFFVNVQNPSVYLTENDITSIRKIVVDEAKEYSADFKATLEMTRKLMAAEMPKINLEPPKENVVQSKEPVNKIEEKIETVNKTTNTDLSLLKELIVEEKEEDLNSKKITIGTLDKQVESKTSVLNASTSSEIENNKTTLTNTVTETPLTSIFGGNSLSPDNFKSSPYLGSNDTLKSSIFGGSNEPPKSLFDNKTSTETPKSSFFGGSTSSGEKTKVFSFEEKTETPKTSFFGGMSITKPNETPLNSFFGASTKTQQQTSFFGGSSSTQKTNEVSVFGGDSNKNQQNNVFGQSAFGGSQPKSVFGQSTFGGSFGGSSAFKNTISEEGMDDGNGYTEGFSSGINITGSQQSENKSIFAQSAFGASTNSSQGTFSFAKPTQGTNTFQQSSVEPKPGFFSGGGGSVFGGSGTKTVFGKPAFGGGSSGTFGSPSNTSTFNKPVFGQGTFSSFSSGTNTSFGSIAPNTQQSPLSTQNTSHKGASFTQWR</sequence>
<evidence type="ECO:0000256" key="1">
    <source>
        <dbReference type="ARBA" id="ARBA00004123"/>
    </source>
</evidence>
<evidence type="ECO:0000259" key="6">
    <source>
        <dbReference type="Pfam" id="PF16755"/>
    </source>
</evidence>
<dbReference type="SUPFAM" id="SSF117289">
    <property type="entry name" value="Nucleoporin domain"/>
    <property type="match status" value="1"/>
</dbReference>
<keyword evidence="4" id="KW-0175">Coiled coil</keyword>
<feature type="domain" description="Nucleoporin Nup159/Nup146 N-terminal" evidence="6">
    <location>
        <begin position="31"/>
        <end position="371"/>
    </location>
</feature>
<dbReference type="STRING" id="131310.A0A0N4Z194"/>
<reference evidence="8" key="1">
    <citation type="submission" date="2017-02" db="UniProtKB">
        <authorList>
            <consortium name="WormBaseParasite"/>
        </authorList>
    </citation>
    <scope>IDENTIFICATION</scope>
</reference>
<evidence type="ECO:0000313" key="7">
    <source>
        <dbReference type="Proteomes" id="UP000038045"/>
    </source>
</evidence>
<feature type="coiled-coil region" evidence="4">
    <location>
        <begin position="464"/>
        <end position="508"/>
    </location>
</feature>
<feature type="region of interest" description="Disordered" evidence="5">
    <location>
        <begin position="990"/>
        <end position="1026"/>
    </location>
</feature>
<evidence type="ECO:0000256" key="4">
    <source>
        <dbReference type="SAM" id="Coils"/>
    </source>
</evidence>
<accession>A0A0N4Z194</accession>
<feature type="compositionally biased region" description="Polar residues" evidence="5">
    <location>
        <begin position="1185"/>
        <end position="1202"/>
    </location>
</feature>
<dbReference type="Pfam" id="PF16755">
    <property type="entry name" value="Beta-prop_NUP159_NUP214"/>
    <property type="match status" value="1"/>
</dbReference>
<keyword evidence="7" id="KW-1185">Reference proteome</keyword>